<evidence type="ECO:0000313" key="4">
    <source>
        <dbReference type="Proteomes" id="UP001228581"/>
    </source>
</evidence>
<reference evidence="3 4" key="1">
    <citation type="submission" date="2023-05" db="EMBL/GenBank/DDBJ databases">
        <authorList>
            <person name="Zhang X."/>
        </authorList>
    </citation>
    <scope>NUCLEOTIDE SEQUENCE [LARGE SCALE GENOMIC DNA]</scope>
    <source>
        <strain evidence="3 4">DM2B3-1</strain>
    </source>
</reference>
<gene>
    <name evidence="3" type="ORF">QNI19_31970</name>
</gene>
<keyword evidence="2" id="KW-0732">Signal</keyword>
<proteinExistence type="predicted"/>
<dbReference type="Pfam" id="PF13572">
    <property type="entry name" value="DUF4134"/>
    <property type="match status" value="1"/>
</dbReference>
<dbReference type="RefSeq" id="WP_314003291.1">
    <property type="nucleotide sequence ID" value="NZ_JASJOT010000034.1"/>
</dbReference>
<keyword evidence="4" id="KW-1185">Reference proteome</keyword>
<keyword evidence="1" id="KW-1133">Transmembrane helix</keyword>
<comment type="caution">
    <text evidence="3">The sequence shown here is derived from an EMBL/GenBank/DDBJ whole genome shotgun (WGS) entry which is preliminary data.</text>
</comment>
<protein>
    <submittedName>
        <fullName evidence="3">DUF4134 family protein</fullName>
    </submittedName>
</protein>
<organism evidence="3 4">
    <name type="scientific">Xanthocytophaga flava</name>
    <dbReference type="NCBI Taxonomy" id="3048013"/>
    <lineage>
        <taxon>Bacteria</taxon>
        <taxon>Pseudomonadati</taxon>
        <taxon>Bacteroidota</taxon>
        <taxon>Cytophagia</taxon>
        <taxon>Cytophagales</taxon>
        <taxon>Rhodocytophagaceae</taxon>
        <taxon>Xanthocytophaga</taxon>
    </lineage>
</organism>
<accession>A0ABT7CXA8</accession>
<dbReference type="Proteomes" id="UP001228581">
    <property type="component" value="Unassembled WGS sequence"/>
</dbReference>
<feature type="chain" id="PRO_5045722815" evidence="2">
    <location>
        <begin position="22"/>
        <end position="273"/>
    </location>
</feature>
<sequence>MKAICLFMAMNLLLTPFICQPAKGQFIVADVAQQVLQGLTTAAEWAIKAEELLDHVQEAKELFEEIRNGIKTYQRVKDIVNNQKYMLNRSVASIKYLKNSKYLTPEQVSSQLKMYTYFIERMGENVTSLTNILSQSFFKMNDAERMDVIDKIASKTVETRNLFDYYDGRTMAVERQIKYKTEDIEALKTYYAAEKAAVAAESPEAASAKIGGFKGVVINLLYAITAVIALIGAVKIYHEFTTGSSETFNTSARWIGAILLLVTIPTFMNLLFS</sequence>
<evidence type="ECO:0000256" key="1">
    <source>
        <dbReference type="SAM" id="Phobius"/>
    </source>
</evidence>
<feature type="transmembrane region" description="Helical" evidence="1">
    <location>
        <begin position="254"/>
        <end position="272"/>
    </location>
</feature>
<dbReference type="EMBL" id="JASJOT010000034">
    <property type="protein sequence ID" value="MDJ1497600.1"/>
    <property type="molecule type" value="Genomic_DNA"/>
</dbReference>
<feature type="signal peptide" evidence="2">
    <location>
        <begin position="1"/>
        <end position="21"/>
    </location>
</feature>
<keyword evidence="1" id="KW-0812">Transmembrane</keyword>
<evidence type="ECO:0000313" key="3">
    <source>
        <dbReference type="EMBL" id="MDJ1497600.1"/>
    </source>
</evidence>
<feature type="transmembrane region" description="Helical" evidence="1">
    <location>
        <begin position="216"/>
        <end position="234"/>
    </location>
</feature>
<dbReference type="InterPro" id="IPR025408">
    <property type="entry name" value="DUF4134"/>
</dbReference>
<name>A0ABT7CXA8_9BACT</name>
<evidence type="ECO:0000256" key="2">
    <source>
        <dbReference type="SAM" id="SignalP"/>
    </source>
</evidence>
<keyword evidence="1" id="KW-0472">Membrane</keyword>